<keyword evidence="1" id="KW-1133">Transmembrane helix</keyword>
<keyword evidence="1" id="KW-0812">Transmembrane</keyword>
<reference evidence="2 3" key="1">
    <citation type="journal article" date="2019" name="Int. J. Syst. Evol. Microbiol.">
        <title>The Global Catalogue of Microorganisms (GCM) 10K type strain sequencing project: providing services to taxonomists for standard genome sequencing and annotation.</title>
        <authorList>
            <consortium name="The Broad Institute Genomics Platform"/>
            <consortium name="The Broad Institute Genome Sequencing Center for Infectious Disease"/>
            <person name="Wu L."/>
            <person name="Ma J."/>
        </authorList>
    </citation>
    <scope>NUCLEOTIDE SEQUENCE [LARGE SCALE GENOMIC DNA]</scope>
    <source>
        <strain evidence="2 3">JCM 11136</strain>
    </source>
</reference>
<sequence>MSRCTSVRDAAVGFVTVASGVAAQVREEVPAVALPLLAIFYLTVLATFGLFTEREMVPVDVGDPWQASEGLVGGLFTGSGLRLPSRGRRSV</sequence>
<feature type="transmembrane region" description="Helical" evidence="1">
    <location>
        <begin position="33"/>
        <end position="51"/>
    </location>
</feature>
<protein>
    <submittedName>
        <fullName evidence="2">Uncharacterized protein</fullName>
    </submittedName>
</protein>
<name>A0ABN1QJ48_9ACTN</name>
<dbReference type="EMBL" id="BAAAHQ010000035">
    <property type="protein sequence ID" value="GAA0943310.1"/>
    <property type="molecule type" value="Genomic_DNA"/>
</dbReference>
<evidence type="ECO:0000313" key="2">
    <source>
        <dbReference type="EMBL" id="GAA0943310.1"/>
    </source>
</evidence>
<evidence type="ECO:0000313" key="3">
    <source>
        <dbReference type="Proteomes" id="UP001501578"/>
    </source>
</evidence>
<evidence type="ECO:0000256" key="1">
    <source>
        <dbReference type="SAM" id="Phobius"/>
    </source>
</evidence>
<dbReference type="Proteomes" id="UP001501578">
    <property type="component" value="Unassembled WGS sequence"/>
</dbReference>
<comment type="caution">
    <text evidence="2">The sequence shown here is derived from an EMBL/GenBank/DDBJ whole genome shotgun (WGS) entry which is preliminary data.</text>
</comment>
<gene>
    <name evidence="2" type="ORF">GCM10009560_56540</name>
</gene>
<dbReference type="RefSeq" id="WP_343953127.1">
    <property type="nucleotide sequence ID" value="NZ_BAAAHQ010000035.1"/>
</dbReference>
<organism evidence="2 3">
    <name type="scientific">Nonomuraea longicatena</name>
    <dbReference type="NCBI Taxonomy" id="83682"/>
    <lineage>
        <taxon>Bacteria</taxon>
        <taxon>Bacillati</taxon>
        <taxon>Actinomycetota</taxon>
        <taxon>Actinomycetes</taxon>
        <taxon>Streptosporangiales</taxon>
        <taxon>Streptosporangiaceae</taxon>
        <taxon>Nonomuraea</taxon>
    </lineage>
</organism>
<accession>A0ABN1QJ48</accession>
<keyword evidence="3" id="KW-1185">Reference proteome</keyword>
<keyword evidence="1" id="KW-0472">Membrane</keyword>
<proteinExistence type="predicted"/>